<feature type="compositionally biased region" description="Low complexity" evidence="8">
    <location>
        <begin position="465"/>
        <end position="478"/>
    </location>
</feature>
<keyword evidence="4" id="KW-0574">Periplasm</keyword>
<evidence type="ECO:0000259" key="10">
    <source>
        <dbReference type="PROSITE" id="PS51782"/>
    </source>
</evidence>
<dbReference type="GO" id="GO:0008237">
    <property type="term" value="F:metallopeptidase activity"/>
    <property type="evidence" value="ECO:0007669"/>
    <property type="project" value="UniProtKB-KW"/>
</dbReference>
<name>A0A3A8JP01_9BACT</name>
<dbReference type="Pfam" id="PF01476">
    <property type="entry name" value="LysM"/>
    <property type="match status" value="1"/>
</dbReference>
<keyword evidence="2" id="KW-0479">Metal-binding</keyword>
<dbReference type="AlphaFoldDB" id="A0A3A8JP01"/>
<dbReference type="GO" id="GO:0046872">
    <property type="term" value="F:metal ion binding"/>
    <property type="evidence" value="ECO:0007669"/>
    <property type="project" value="UniProtKB-KW"/>
</dbReference>
<dbReference type="InterPro" id="IPR036779">
    <property type="entry name" value="LysM_dom_sf"/>
</dbReference>
<feature type="compositionally biased region" description="Pro residues" evidence="8">
    <location>
        <begin position="453"/>
        <end position="464"/>
    </location>
</feature>
<dbReference type="InterPro" id="IPR005073">
    <property type="entry name" value="Peptidase_M74"/>
</dbReference>
<keyword evidence="1" id="KW-0645">Protease</keyword>
<organism evidence="11 12">
    <name type="scientific">Corallococcus terminator</name>
    <dbReference type="NCBI Taxonomy" id="2316733"/>
    <lineage>
        <taxon>Bacteria</taxon>
        <taxon>Pseudomonadati</taxon>
        <taxon>Myxococcota</taxon>
        <taxon>Myxococcia</taxon>
        <taxon>Myxococcales</taxon>
        <taxon>Cystobacterineae</taxon>
        <taxon>Myxococcaceae</taxon>
        <taxon>Corallococcus</taxon>
    </lineage>
</organism>
<dbReference type="Gene3D" id="3.30.1380.10">
    <property type="match status" value="1"/>
</dbReference>
<sequence length="478" mass="50946">MRSSLLILLFCAGCAARVITPVPVSAPAPAPSQAAPPGESAPPAAGTPAASTPAPAGAPAPAPGEAQVVAPASVSAAPVAMPSLAEVAAVVTDAAMRDNPCPTGTEADEEDDDVSSATEDEGVSEEGELQAPLAPAAPAGPLYTADLSDEALTEAWKKDPATLGSMSIGFVESGRQLNSHRVPDDKDWMVVSPEIAWGTEETVNYVMTAIRAVRAQYPDVPPLRVNRLSTKDGGYLRPHKSHQNGRDVDLGFYYPTAEPVRERERERYINVAMNWALVRSLVMNTDVQMILVDKRVMKVLYDYAVGIGEDKAWLDSLFNAGFNSVIRHARRHRDHFHVRFFNARAQELGRRVAPLLALQPDQNLMMYKVRNGDTLGGIAMRHNSSVVAIKKANRMRNTFLSLGRRLVIPLKGPCTHCPIPPPVQLPPRRLPPQTQAPALVTTTPEASGKLPNPCTPAAPAPTPVAGPTGAPSGLSTAR</sequence>
<dbReference type="SUPFAM" id="SSF55166">
    <property type="entry name" value="Hedgehog/DD-peptidase"/>
    <property type="match status" value="1"/>
</dbReference>
<keyword evidence="6" id="KW-0862">Zinc</keyword>
<dbReference type="EMBL" id="RAVZ01000046">
    <property type="protein sequence ID" value="RKG91313.1"/>
    <property type="molecule type" value="Genomic_DNA"/>
</dbReference>
<feature type="domain" description="LysM" evidence="10">
    <location>
        <begin position="365"/>
        <end position="408"/>
    </location>
</feature>
<feature type="compositionally biased region" description="Acidic residues" evidence="8">
    <location>
        <begin position="106"/>
        <end position="128"/>
    </location>
</feature>
<keyword evidence="3 9" id="KW-0732">Signal</keyword>
<evidence type="ECO:0000256" key="6">
    <source>
        <dbReference type="ARBA" id="ARBA00022833"/>
    </source>
</evidence>
<dbReference type="CDD" id="cd00118">
    <property type="entry name" value="LysM"/>
    <property type="match status" value="1"/>
</dbReference>
<evidence type="ECO:0000256" key="8">
    <source>
        <dbReference type="SAM" id="MobiDB-lite"/>
    </source>
</evidence>
<keyword evidence="5" id="KW-0378">Hydrolase</keyword>
<comment type="caution">
    <text evidence="11">The sequence shown here is derived from an EMBL/GenBank/DDBJ whole genome shotgun (WGS) entry which is preliminary data.</text>
</comment>
<keyword evidence="12" id="KW-1185">Reference proteome</keyword>
<dbReference type="GO" id="GO:0030288">
    <property type="term" value="C:outer membrane-bounded periplasmic space"/>
    <property type="evidence" value="ECO:0007669"/>
    <property type="project" value="InterPro"/>
</dbReference>
<proteinExistence type="predicted"/>
<dbReference type="GO" id="GO:0006508">
    <property type="term" value="P:proteolysis"/>
    <property type="evidence" value="ECO:0007669"/>
    <property type="project" value="UniProtKB-KW"/>
</dbReference>
<feature type="compositionally biased region" description="Pro residues" evidence="8">
    <location>
        <begin position="420"/>
        <end position="430"/>
    </location>
</feature>
<dbReference type="SMART" id="SM00257">
    <property type="entry name" value="LysM"/>
    <property type="match status" value="1"/>
</dbReference>
<dbReference type="PROSITE" id="PS51782">
    <property type="entry name" value="LYSM"/>
    <property type="match status" value="1"/>
</dbReference>
<evidence type="ECO:0000256" key="9">
    <source>
        <dbReference type="SAM" id="SignalP"/>
    </source>
</evidence>
<feature type="signal peptide" evidence="9">
    <location>
        <begin position="1"/>
        <end position="26"/>
    </location>
</feature>
<dbReference type="SUPFAM" id="SSF54106">
    <property type="entry name" value="LysM domain"/>
    <property type="match status" value="1"/>
</dbReference>
<dbReference type="InterPro" id="IPR009045">
    <property type="entry name" value="Zn_M74/Hedgehog-like"/>
</dbReference>
<feature type="region of interest" description="Disordered" evidence="8">
    <location>
        <begin position="27"/>
        <end position="64"/>
    </location>
</feature>
<evidence type="ECO:0000256" key="4">
    <source>
        <dbReference type="ARBA" id="ARBA00022764"/>
    </source>
</evidence>
<evidence type="ECO:0000256" key="7">
    <source>
        <dbReference type="ARBA" id="ARBA00023049"/>
    </source>
</evidence>
<evidence type="ECO:0000256" key="1">
    <source>
        <dbReference type="ARBA" id="ARBA00022670"/>
    </source>
</evidence>
<reference evidence="12" key="1">
    <citation type="submission" date="2018-09" db="EMBL/GenBank/DDBJ databases">
        <authorList>
            <person name="Livingstone P.G."/>
            <person name="Whitworth D.E."/>
        </authorList>
    </citation>
    <scope>NUCLEOTIDE SEQUENCE [LARGE SCALE GENOMIC DNA]</scope>
    <source>
        <strain evidence="12">CA054A</strain>
    </source>
</reference>
<protein>
    <submittedName>
        <fullName evidence="11">LysM peptidoglycan-binding domain-containing protein</fullName>
    </submittedName>
</protein>
<evidence type="ECO:0000313" key="12">
    <source>
        <dbReference type="Proteomes" id="UP000268094"/>
    </source>
</evidence>
<evidence type="ECO:0000256" key="3">
    <source>
        <dbReference type="ARBA" id="ARBA00022729"/>
    </source>
</evidence>
<feature type="compositionally biased region" description="Low complexity" evidence="8">
    <location>
        <begin position="129"/>
        <end position="142"/>
    </location>
</feature>
<evidence type="ECO:0000313" key="11">
    <source>
        <dbReference type="EMBL" id="RKG91313.1"/>
    </source>
</evidence>
<gene>
    <name evidence="11" type="ORF">D7V88_09660</name>
</gene>
<feature type="region of interest" description="Disordered" evidence="8">
    <location>
        <begin position="96"/>
        <end position="142"/>
    </location>
</feature>
<dbReference type="Pfam" id="PF03411">
    <property type="entry name" value="Peptidase_M74"/>
    <property type="match status" value="1"/>
</dbReference>
<feature type="region of interest" description="Disordered" evidence="8">
    <location>
        <begin position="420"/>
        <end position="478"/>
    </location>
</feature>
<accession>A0A3A8JP01</accession>
<evidence type="ECO:0000256" key="2">
    <source>
        <dbReference type="ARBA" id="ARBA00022723"/>
    </source>
</evidence>
<dbReference type="Proteomes" id="UP000268094">
    <property type="component" value="Unassembled WGS sequence"/>
</dbReference>
<feature type="compositionally biased region" description="Low complexity" evidence="8">
    <location>
        <begin position="31"/>
        <end position="55"/>
    </location>
</feature>
<evidence type="ECO:0000256" key="5">
    <source>
        <dbReference type="ARBA" id="ARBA00022801"/>
    </source>
</evidence>
<feature type="chain" id="PRO_5017222031" evidence="9">
    <location>
        <begin position="27"/>
        <end position="478"/>
    </location>
</feature>
<dbReference type="InterPro" id="IPR018392">
    <property type="entry name" value="LysM"/>
</dbReference>
<dbReference type="GO" id="GO:0004252">
    <property type="term" value="F:serine-type endopeptidase activity"/>
    <property type="evidence" value="ECO:0007669"/>
    <property type="project" value="InterPro"/>
</dbReference>
<dbReference type="Gene3D" id="3.10.350.10">
    <property type="entry name" value="LysM domain"/>
    <property type="match status" value="1"/>
</dbReference>
<dbReference type="OrthoDB" id="5502029at2"/>
<keyword evidence="7" id="KW-0482">Metalloprotease</keyword>